<comment type="caution">
    <text evidence="1">The sequence shown here is derived from an EMBL/GenBank/DDBJ whole genome shotgun (WGS) entry which is preliminary data.</text>
</comment>
<evidence type="ECO:0008006" key="2">
    <source>
        <dbReference type="Google" id="ProtNLM"/>
    </source>
</evidence>
<dbReference type="GO" id="GO:0003676">
    <property type="term" value="F:nucleic acid binding"/>
    <property type="evidence" value="ECO:0007669"/>
    <property type="project" value="InterPro"/>
</dbReference>
<dbReference type="EMBL" id="LAZR01003502">
    <property type="protein sequence ID" value="KKN17633.1"/>
    <property type="molecule type" value="Genomic_DNA"/>
</dbReference>
<proteinExistence type="predicted"/>
<accession>A0A0F9RK74</accession>
<dbReference type="Gene3D" id="3.40.1350.10">
    <property type="match status" value="1"/>
</dbReference>
<protein>
    <recommendedName>
        <fullName evidence="2">VRR-NUC domain-containing protein</fullName>
    </recommendedName>
</protein>
<sequence length="117" mass="13770">MRIKRIKPAKGPEYKIQQVIIKYLEDRGWKVRVMAASMYIYGFPDLWAGHPKYGERWIEVKNPKSYKFTAAQLEFFPIMIACKCPVYILTAANDENYKRLFGKSNLWIYLGGYSYGK</sequence>
<evidence type="ECO:0000313" key="1">
    <source>
        <dbReference type="EMBL" id="KKN17633.1"/>
    </source>
</evidence>
<reference evidence="1" key="1">
    <citation type="journal article" date="2015" name="Nature">
        <title>Complex archaea that bridge the gap between prokaryotes and eukaryotes.</title>
        <authorList>
            <person name="Spang A."/>
            <person name="Saw J.H."/>
            <person name="Jorgensen S.L."/>
            <person name="Zaremba-Niedzwiedzka K."/>
            <person name="Martijn J."/>
            <person name="Lind A.E."/>
            <person name="van Eijk R."/>
            <person name="Schleper C."/>
            <person name="Guy L."/>
            <person name="Ettema T.J."/>
        </authorList>
    </citation>
    <scope>NUCLEOTIDE SEQUENCE</scope>
</reference>
<organism evidence="1">
    <name type="scientific">marine sediment metagenome</name>
    <dbReference type="NCBI Taxonomy" id="412755"/>
    <lineage>
        <taxon>unclassified sequences</taxon>
        <taxon>metagenomes</taxon>
        <taxon>ecological metagenomes</taxon>
    </lineage>
</organism>
<dbReference type="InterPro" id="IPR011856">
    <property type="entry name" value="tRNA_endonuc-like_dom_sf"/>
</dbReference>
<dbReference type="AlphaFoldDB" id="A0A0F9RK74"/>
<name>A0A0F9RK74_9ZZZZ</name>
<gene>
    <name evidence="1" type="ORF">LCGC14_0963850</name>
</gene>